<dbReference type="Gene3D" id="3.80.10.10">
    <property type="entry name" value="Ribonuclease Inhibitor"/>
    <property type="match status" value="1"/>
</dbReference>
<dbReference type="EMBL" id="KI630629">
    <property type="protein sequence ID" value="EYU35151.1"/>
    <property type="molecule type" value="Genomic_DNA"/>
</dbReference>
<protein>
    <submittedName>
        <fullName evidence="4">Uncharacterized protein</fullName>
    </submittedName>
</protein>
<dbReference type="InterPro" id="IPR032675">
    <property type="entry name" value="LRR_dom_sf"/>
</dbReference>
<evidence type="ECO:0000259" key="3">
    <source>
        <dbReference type="Pfam" id="PF23622"/>
    </source>
</evidence>
<keyword evidence="5" id="KW-1185">Reference proteome</keyword>
<organism evidence="4 5">
    <name type="scientific">Erythranthe guttata</name>
    <name type="common">Yellow monkey flower</name>
    <name type="synonym">Mimulus guttatus</name>
    <dbReference type="NCBI Taxonomy" id="4155"/>
    <lineage>
        <taxon>Eukaryota</taxon>
        <taxon>Viridiplantae</taxon>
        <taxon>Streptophyta</taxon>
        <taxon>Embryophyta</taxon>
        <taxon>Tracheophyta</taxon>
        <taxon>Spermatophyta</taxon>
        <taxon>Magnoliopsida</taxon>
        <taxon>eudicotyledons</taxon>
        <taxon>Gunneridae</taxon>
        <taxon>Pentapetalae</taxon>
        <taxon>asterids</taxon>
        <taxon>lamiids</taxon>
        <taxon>Lamiales</taxon>
        <taxon>Phrymaceae</taxon>
        <taxon>Erythranthe</taxon>
    </lineage>
</organism>
<evidence type="ECO:0000259" key="2">
    <source>
        <dbReference type="Pfam" id="PF08387"/>
    </source>
</evidence>
<feature type="non-terminal residue" evidence="4">
    <location>
        <position position="1"/>
    </location>
</feature>
<dbReference type="Pfam" id="PF08387">
    <property type="entry name" value="FBD"/>
    <property type="match status" value="1"/>
</dbReference>
<dbReference type="InterPro" id="IPR036047">
    <property type="entry name" value="F-box-like_dom_sf"/>
</dbReference>
<dbReference type="InterPro" id="IPR053772">
    <property type="entry name" value="At1g61320/At1g61330-like"/>
</dbReference>
<dbReference type="PANTHER" id="PTHR34145">
    <property type="entry name" value="OS02G0105600 PROTEIN"/>
    <property type="match status" value="1"/>
</dbReference>
<sequence>CTTRSFVTDDDNDRISRLPDDVLVGILSLLLLKEAGRTSVLSYRWINLWKHIPSLDFDPGRRSELIGSDVLTKYLKWVDSVISSHKSPTLKQFRISFPLSKSNSNSITRWLEFAFSKHVQRLELDFCIYFINTNRFPEGYLFAPPTTTLSDFKSLKALSFKSVDLSGGAIEFFLRNCPLLEQLIVHSARKLSKLEVCGSSLVLKHLEIVRCPFLKSLKVAAPSLTSLTIMDFEGVSLENIPTLVDVSITLRMPRRVYDDDDNDDDIWCRHEHLKVFEFCGYNGRTCDDALVECILKNCIVLEKIIIDPCIEYSYNRFSRSYMEKCARTKAKKHHVEFVIR</sequence>
<proteinExistence type="predicted"/>
<evidence type="ECO:0000313" key="5">
    <source>
        <dbReference type="Proteomes" id="UP000030748"/>
    </source>
</evidence>
<dbReference type="Pfam" id="PF00646">
    <property type="entry name" value="F-box"/>
    <property type="match status" value="1"/>
</dbReference>
<reference evidence="4 5" key="1">
    <citation type="journal article" date="2013" name="Proc. Natl. Acad. Sci. U.S.A.">
        <title>Fine-scale variation in meiotic recombination in Mimulus inferred from population shotgun sequencing.</title>
        <authorList>
            <person name="Hellsten U."/>
            <person name="Wright K.M."/>
            <person name="Jenkins J."/>
            <person name="Shu S."/>
            <person name="Yuan Y."/>
            <person name="Wessler S.R."/>
            <person name="Schmutz J."/>
            <person name="Willis J.H."/>
            <person name="Rokhsar D.S."/>
        </authorList>
    </citation>
    <scope>NUCLEOTIDE SEQUENCE [LARGE SCALE GENOMIC DNA]</scope>
    <source>
        <strain evidence="5">cv. DUN x IM62</strain>
    </source>
</reference>
<dbReference type="STRING" id="4155.A0A022R4H0"/>
<dbReference type="AlphaFoldDB" id="A0A022R4H0"/>
<dbReference type="eggNOG" id="ENOG502RYMX">
    <property type="taxonomic scope" value="Eukaryota"/>
</dbReference>
<feature type="domain" description="FBD" evidence="2">
    <location>
        <begin position="266"/>
        <end position="306"/>
    </location>
</feature>
<dbReference type="PANTHER" id="PTHR34145:SF68">
    <property type="entry name" value="FBD DOMAIN-CONTAINING PROTEIN"/>
    <property type="match status" value="1"/>
</dbReference>
<evidence type="ECO:0000259" key="1">
    <source>
        <dbReference type="Pfam" id="PF00646"/>
    </source>
</evidence>
<dbReference type="InterPro" id="IPR006566">
    <property type="entry name" value="FBD"/>
</dbReference>
<feature type="domain" description="F-box" evidence="1">
    <location>
        <begin position="15"/>
        <end position="52"/>
    </location>
</feature>
<dbReference type="InterPro" id="IPR055357">
    <property type="entry name" value="LRR_At1g61320_AtMIF1"/>
</dbReference>
<gene>
    <name evidence="4" type="ORF">MIMGU_mgv1a025644mg</name>
</gene>
<dbReference type="Proteomes" id="UP000030748">
    <property type="component" value="Unassembled WGS sequence"/>
</dbReference>
<feature type="domain" description="At1g61320/AtMIF1 LRR" evidence="3">
    <location>
        <begin position="82"/>
        <end position="235"/>
    </location>
</feature>
<evidence type="ECO:0000313" key="4">
    <source>
        <dbReference type="EMBL" id="EYU35151.1"/>
    </source>
</evidence>
<dbReference type="SUPFAM" id="SSF81383">
    <property type="entry name" value="F-box domain"/>
    <property type="match status" value="1"/>
</dbReference>
<dbReference type="Pfam" id="PF23622">
    <property type="entry name" value="LRR_At1g61320_AtMIF1"/>
    <property type="match status" value="1"/>
</dbReference>
<accession>A0A022R4H0</accession>
<dbReference type="InterPro" id="IPR001810">
    <property type="entry name" value="F-box_dom"/>
</dbReference>
<dbReference type="SUPFAM" id="SSF52047">
    <property type="entry name" value="RNI-like"/>
    <property type="match status" value="1"/>
</dbReference>
<name>A0A022R4H0_ERYGU</name>